<proteinExistence type="inferred from homology"/>
<keyword evidence="5" id="KW-0943">RNA-mediated gene silencing</keyword>
<evidence type="ECO:0000256" key="2">
    <source>
        <dbReference type="ARBA" id="ARBA00022473"/>
    </source>
</evidence>
<dbReference type="Pfam" id="PF02171">
    <property type="entry name" value="Piwi"/>
    <property type="match status" value="1"/>
</dbReference>
<dbReference type="CDD" id="cd04658">
    <property type="entry name" value="Piwi_piwi-like_Euk"/>
    <property type="match status" value="1"/>
</dbReference>
<dbReference type="AlphaFoldDB" id="T1K7U4"/>
<dbReference type="EMBL" id="CAEY01001813">
    <property type="status" value="NOT_ANNOTATED_CDS"/>
    <property type="molecule type" value="Genomic_DNA"/>
</dbReference>
<dbReference type="OrthoDB" id="445936at2759"/>
<comment type="similarity">
    <text evidence="6">Belongs to the argonaute family. Piwi subfamily.</text>
</comment>
<dbReference type="Proteomes" id="UP000015104">
    <property type="component" value="Unassembled WGS sequence"/>
</dbReference>
<dbReference type="InterPro" id="IPR036085">
    <property type="entry name" value="PAZ_dom_sf"/>
</dbReference>
<evidence type="ECO:0008006" key="11">
    <source>
        <dbReference type="Google" id="ProtNLM"/>
    </source>
</evidence>
<evidence type="ECO:0000256" key="4">
    <source>
        <dbReference type="ARBA" id="ARBA00022884"/>
    </source>
</evidence>
<dbReference type="GO" id="GO:0034587">
    <property type="term" value="P:piRNA processing"/>
    <property type="evidence" value="ECO:0007669"/>
    <property type="project" value="UniProtKB-ARBA"/>
</dbReference>
<evidence type="ECO:0000313" key="10">
    <source>
        <dbReference type="Proteomes" id="UP000015104"/>
    </source>
</evidence>
<dbReference type="HOGENOM" id="CLU_008813_0_0_1"/>
<dbReference type="PROSITE" id="PS50821">
    <property type="entry name" value="PAZ"/>
    <property type="match status" value="1"/>
</dbReference>
<dbReference type="STRING" id="32264.T1K7U4"/>
<protein>
    <recommendedName>
        <fullName evidence="11">Piwi-like protein 1</fullName>
    </recommendedName>
</protein>
<gene>
    <name evidence="9" type="primary">107361156</name>
</gene>
<feature type="domain" description="Piwi" evidence="8">
    <location>
        <begin position="490"/>
        <end position="784"/>
    </location>
</feature>
<dbReference type="SMART" id="SM00950">
    <property type="entry name" value="Piwi"/>
    <property type="match status" value="1"/>
</dbReference>
<reference evidence="10" key="1">
    <citation type="submission" date="2011-08" db="EMBL/GenBank/DDBJ databases">
        <authorList>
            <person name="Rombauts S."/>
        </authorList>
    </citation>
    <scope>NUCLEOTIDE SEQUENCE</scope>
    <source>
        <strain evidence="10">London</strain>
    </source>
</reference>
<comment type="subcellular location">
    <subcellularLocation>
        <location evidence="1">Cytoplasm</location>
    </subcellularLocation>
</comment>
<dbReference type="Gene3D" id="2.170.260.10">
    <property type="entry name" value="paz domain"/>
    <property type="match status" value="1"/>
</dbReference>
<keyword evidence="2" id="KW-0217">Developmental protein</keyword>
<reference evidence="9" key="2">
    <citation type="submission" date="2015-06" db="UniProtKB">
        <authorList>
            <consortium name="EnsemblMetazoa"/>
        </authorList>
    </citation>
    <scope>IDENTIFICATION</scope>
</reference>
<evidence type="ECO:0000256" key="6">
    <source>
        <dbReference type="ARBA" id="ARBA00038291"/>
    </source>
</evidence>
<dbReference type="PROSITE" id="PS50822">
    <property type="entry name" value="PIWI"/>
    <property type="match status" value="1"/>
</dbReference>
<dbReference type="Gene3D" id="3.40.50.2300">
    <property type="match status" value="1"/>
</dbReference>
<evidence type="ECO:0000259" key="8">
    <source>
        <dbReference type="PROSITE" id="PS50822"/>
    </source>
</evidence>
<dbReference type="PANTHER" id="PTHR22891">
    <property type="entry name" value="EUKARYOTIC TRANSLATION INITIATION FACTOR 2C"/>
    <property type="match status" value="1"/>
</dbReference>
<evidence type="ECO:0000256" key="5">
    <source>
        <dbReference type="ARBA" id="ARBA00023158"/>
    </source>
</evidence>
<keyword evidence="3" id="KW-0963">Cytoplasm</keyword>
<dbReference type="KEGG" id="tut:107361156"/>
<sequence>MEGRGRGRAAPGEEAATRSRAGLFRVAETLHTIPPEVHTTTGDGQGSMRIVTNYFRLIVPKDQVVHSYRVDFEPQVEYVKVRRGLIYENRAVFDRAYVYDGGNEIKSLCKLNTTPVTVSGTRRDGSTVSITIKYTSTVSWGHPEMLRLYNTQMRRNLEHIGFSQVGRNYYNPRAKKIMQDHRLDIWPGILTAIAEHDGGIMMMCDNINKIIRHDTARDILNRIRTHERERWQEKARDELATSVVMTVYNNKTYKIDDIAFERTAGDFTFERGNTTTSLADYYRGQYNLSIRDGTQPLLLVQPTERQMRGGDKKEILLVPEFCLMTGLTDLMARDNQFKRALGDLTRLDPIQRAENLTRFIRQINSNERVQAEMGGWGLQFREDLEEIRARTLPPETILTHEAQVPYQQTTGSFEREIRSKRMIRPVALQQWVTMALKRDKEIVEEFFRCLRQVSGPLGVDIGPPTVVVVHEDSIPQYASACERVDPKHNLVIAIVPNNNPQRYSTIKRHFCCEKPIPSQVITTRVISNKKNLMSVATKILIQMSTKLGAEPWGIGIPRPGWMIVGYDTYHDSQRKGHSVGAFVCTSNSAATSWFCRTSYHQNRDELSGNFANNLKAGIKNWVIKNNGTWPERIIIYRDGVSEGQIPHVYNVEMREIQKLLGERAELAKTSFSFVIVTKRVNARFFHKVGEHQLQNPPPGTKIDSVVTRKERYDFYLISQSVRQGTVNPTMYNIIADNTGWSPINHQQLAYKLCHIYYNWAGTITVPAPCQYAHKLAFLTGTALHREHRQELSNTLFFL</sequence>
<organism evidence="9 10">
    <name type="scientific">Tetranychus urticae</name>
    <name type="common">Two-spotted spider mite</name>
    <dbReference type="NCBI Taxonomy" id="32264"/>
    <lineage>
        <taxon>Eukaryota</taxon>
        <taxon>Metazoa</taxon>
        <taxon>Ecdysozoa</taxon>
        <taxon>Arthropoda</taxon>
        <taxon>Chelicerata</taxon>
        <taxon>Arachnida</taxon>
        <taxon>Acari</taxon>
        <taxon>Acariformes</taxon>
        <taxon>Trombidiformes</taxon>
        <taxon>Prostigmata</taxon>
        <taxon>Eleutherengona</taxon>
        <taxon>Raphignathae</taxon>
        <taxon>Tetranychoidea</taxon>
        <taxon>Tetranychidae</taxon>
        <taxon>Tetranychus</taxon>
    </lineage>
</organism>
<dbReference type="FunFam" id="2.170.260.10:FF:000003">
    <property type="entry name" value="Piwi-like RNA-mediated gene silencing 2"/>
    <property type="match status" value="1"/>
</dbReference>
<dbReference type="EnsemblMetazoa" id="tetur06g05580.1">
    <property type="protein sequence ID" value="tetur06g05580.1"/>
    <property type="gene ID" value="tetur06g05580"/>
</dbReference>
<accession>T1K7U4</accession>
<dbReference type="Gene3D" id="3.30.420.10">
    <property type="entry name" value="Ribonuclease H-like superfamily/Ribonuclease H"/>
    <property type="match status" value="1"/>
</dbReference>
<dbReference type="InterPro" id="IPR012337">
    <property type="entry name" value="RNaseH-like_sf"/>
</dbReference>
<dbReference type="Pfam" id="PF23278">
    <property type="entry name" value="Piwi_N"/>
    <property type="match status" value="1"/>
</dbReference>
<dbReference type="OMA" id="ADWQMAF"/>
<dbReference type="Pfam" id="PF02170">
    <property type="entry name" value="PAZ"/>
    <property type="match status" value="1"/>
</dbReference>
<keyword evidence="10" id="KW-1185">Reference proteome</keyword>
<evidence type="ECO:0000256" key="1">
    <source>
        <dbReference type="ARBA" id="ARBA00004496"/>
    </source>
</evidence>
<feature type="domain" description="PAZ" evidence="7">
    <location>
        <begin position="215"/>
        <end position="326"/>
    </location>
</feature>
<dbReference type="SMART" id="SM00949">
    <property type="entry name" value="PAZ"/>
    <property type="match status" value="1"/>
</dbReference>
<dbReference type="SUPFAM" id="SSF53098">
    <property type="entry name" value="Ribonuclease H-like"/>
    <property type="match status" value="1"/>
</dbReference>
<name>T1K7U4_TETUR</name>
<dbReference type="InterPro" id="IPR003165">
    <property type="entry name" value="Piwi"/>
</dbReference>
<evidence type="ECO:0000256" key="3">
    <source>
        <dbReference type="ARBA" id="ARBA00022490"/>
    </source>
</evidence>
<dbReference type="CDD" id="cd02845">
    <property type="entry name" value="PAZ_piwi_like"/>
    <property type="match status" value="1"/>
</dbReference>
<dbReference type="eggNOG" id="KOG1042">
    <property type="taxonomic scope" value="Eukaryota"/>
</dbReference>
<dbReference type="InterPro" id="IPR003100">
    <property type="entry name" value="PAZ_dom"/>
</dbReference>
<dbReference type="SUPFAM" id="SSF101690">
    <property type="entry name" value="PAZ domain"/>
    <property type="match status" value="1"/>
</dbReference>
<keyword evidence="4" id="KW-0694">RNA-binding</keyword>
<dbReference type="InterPro" id="IPR036397">
    <property type="entry name" value="RNaseH_sf"/>
</dbReference>
<dbReference type="GO" id="GO:0003723">
    <property type="term" value="F:RNA binding"/>
    <property type="evidence" value="ECO:0007669"/>
    <property type="project" value="UniProtKB-KW"/>
</dbReference>
<evidence type="ECO:0000313" key="9">
    <source>
        <dbReference type="EnsemblMetazoa" id="tetur06g05580.1"/>
    </source>
</evidence>
<evidence type="ECO:0000259" key="7">
    <source>
        <dbReference type="PROSITE" id="PS50821"/>
    </source>
</evidence>
<dbReference type="GO" id="GO:0005737">
    <property type="term" value="C:cytoplasm"/>
    <property type="evidence" value="ECO:0007669"/>
    <property type="project" value="UniProtKB-SubCell"/>
</dbReference>